<dbReference type="Gene3D" id="3.20.20.140">
    <property type="entry name" value="Metal-dependent hydrolases"/>
    <property type="match status" value="1"/>
</dbReference>
<feature type="binding site" evidence="4">
    <location>
        <position position="210"/>
    </location>
    <ligand>
        <name>a divalent metal cation</name>
        <dbReference type="ChEBI" id="CHEBI:60240"/>
        <label>1</label>
    </ligand>
</feature>
<organism evidence="5 6">
    <name type="scientific">Allopseudospirillum japonicum</name>
    <dbReference type="NCBI Taxonomy" id="64971"/>
    <lineage>
        <taxon>Bacteria</taxon>
        <taxon>Pseudomonadati</taxon>
        <taxon>Pseudomonadota</taxon>
        <taxon>Gammaproteobacteria</taxon>
        <taxon>Oceanospirillales</taxon>
        <taxon>Oceanospirillaceae</taxon>
        <taxon>Allopseudospirillum</taxon>
    </lineage>
</organism>
<feature type="binding site" evidence="4">
    <location>
        <position position="135"/>
    </location>
    <ligand>
        <name>a divalent metal cation</name>
        <dbReference type="ChEBI" id="CHEBI:60240"/>
        <label>2</label>
    </ligand>
</feature>
<dbReference type="GO" id="GO:0005829">
    <property type="term" value="C:cytosol"/>
    <property type="evidence" value="ECO:0007669"/>
    <property type="project" value="TreeGrafter"/>
</dbReference>
<evidence type="ECO:0000256" key="2">
    <source>
        <dbReference type="ARBA" id="ARBA00022723"/>
    </source>
</evidence>
<dbReference type="PANTHER" id="PTHR46124:SF2">
    <property type="entry name" value="D-AMINOACYL-TRNA DEACYLASE"/>
    <property type="match status" value="1"/>
</dbReference>
<protein>
    <submittedName>
        <fullName evidence="5">TatD DNase family protein</fullName>
    </submittedName>
</protein>
<dbReference type="CDD" id="cd01310">
    <property type="entry name" value="TatD_DNAse"/>
    <property type="match status" value="1"/>
</dbReference>
<dbReference type="GO" id="GO:0016788">
    <property type="term" value="F:hydrolase activity, acting on ester bonds"/>
    <property type="evidence" value="ECO:0007669"/>
    <property type="project" value="InterPro"/>
</dbReference>
<keyword evidence="6" id="KW-1185">Reference proteome</keyword>
<dbReference type="Proteomes" id="UP000242999">
    <property type="component" value="Unassembled WGS sequence"/>
</dbReference>
<name>A0A1H6S026_9GAMM</name>
<dbReference type="InterPro" id="IPR018228">
    <property type="entry name" value="DNase_TatD-rel_CS"/>
</dbReference>
<comment type="similarity">
    <text evidence="1">Belongs to the metallo-dependent hydrolases superfamily. TatD-type hydrolase family.</text>
</comment>
<dbReference type="InterPro" id="IPR015991">
    <property type="entry name" value="TatD/YcfH-like"/>
</dbReference>
<dbReference type="InterPro" id="IPR032466">
    <property type="entry name" value="Metal_Hydrolase"/>
</dbReference>
<sequence length="271" mass="30018">MKNTLTLVDSHCHLDMLKLAPEALDQRLAEARARGVAHFLCVSVDLSTWPQMLLLAQRYPDVSVSLGVHPLYEVEQEPSLETLCALAKAQPRVVAIGETGLDSHYTEAVASEVQEARFYTHLQAGRQLQLPVIVHTREAKQATLAILRQGLDTQASGVLHCFTEDWDMAKAALDLGMYISLSGIVTFKNAQDLREVARRVPLDRLLIETDAPYLAPVPYRGKVNQPAYVYEVAQCIADARGISLPELATATTENFYRLFQRASPIGYPVCC</sequence>
<dbReference type="STRING" id="64971.SAMN05421831_105135"/>
<evidence type="ECO:0000256" key="3">
    <source>
        <dbReference type="ARBA" id="ARBA00022801"/>
    </source>
</evidence>
<dbReference type="RefSeq" id="WP_093309249.1">
    <property type="nucleotide sequence ID" value="NZ_FNYH01000005.1"/>
</dbReference>
<dbReference type="AlphaFoldDB" id="A0A1H6S026"/>
<gene>
    <name evidence="5" type="ORF">SAMN05421831_105135</name>
</gene>
<reference evidence="6" key="1">
    <citation type="submission" date="2016-10" db="EMBL/GenBank/DDBJ databases">
        <authorList>
            <person name="Varghese N."/>
            <person name="Submissions S."/>
        </authorList>
    </citation>
    <scope>NUCLEOTIDE SEQUENCE [LARGE SCALE GENOMIC DNA]</scope>
    <source>
        <strain evidence="6">DSM 7165</strain>
    </source>
</reference>
<dbReference type="PIRSF" id="PIRSF005902">
    <property type="entry name" value="DNase_TatD"/>
    <property type="match status" value="1"/>
</dbReference>
<evidence type="ECO:0000256" key="1">
    <source>
        <dbReference type="ARBA" id="ARBA00009275"/>
    </source>
</evidence>
<dbReference type="GO" id="GO:0046872">
    <property type="term" value="F:metal ion binding"/>
    <property type="evidence" value="ECO:0007669"/>
    <property type="project" value="UniProtKB-KW"/>
</dbReference>
<feature type="binding site" evidence="4">
    <location>
        <position position="11"/>
    </location>
    <ligand>
        <name>a divalent metal cation</name>
        <dbReference type="ChEBI" id="CHEBI:60240"/>
        <label>1</label>
    </ligand>
</feature>
<proteinExistence type="inferred from homology"/>
<dbReference type="NCBIfam" id="TIGR00010">
    <property type="entry name" value="YchF/TatD family DNA exonuclease"/>
    <property type="match status" value="1"/>
</dbReference>
<keyword evidence="2 4" id="KW-0479">Metal-binding</keyword>
<dbReference type="PROSITE" id="PS01137">
    <property type="entry name" value="TATD_1"/>
    <property type="match status" value="1"/>
</dbReference>
<dbReference type="PANTHER" id="PTHR46124">
    <property type="entry name" value="D-AMINOACYL-TRNA DEACYLASE"/>
    <property type="match status" value="1"/>
</dbReference>
<evidence type="ECO:0000313" key="5">
    <source>
        <dbReference type="EMBL" id="SEI61373.1"/>
    </source>
</evidence>
<feature type="binding site" evidence="4">
    <location>
        <position position="160"/>
    </location>
    <ligand>
        <name>a divalent metal cation</name>
        <dbReference type="ChEBI" id="CHEBI:60240"/>
        <label>2</label>
    </ligand>
</feature>
<dbReference type="GO" id="GO:0004536">
    <property type="term" value="F:DNA nuclease activity"/>
    <property type="evidence" value="ECO:0007669"/>
    <property type="project" value="InterPro"/>
</dbReference>
<evidence type="ECO:0000256" key="4">
    <source>
        <dbReference type="PIRSR" id="PIRSR005902-1"/>
    </source>
</evidence>
<dbReference type="EMBL" id="FNYH01000005">
    <property type="protein sequence ID" value="SEI61373.1"/>
    <property type="molecule type" value="Genomic_DNA"/>
</dbReference>
<accession>A0A1H6S026</accession>
<feature type="binding site" evidence="4">
    <location>
        <position position="13"/>
    </location>
    <ligand>
        <name>a divalent metal cation</name>
        <dbReference type="ChEBI" id="CHEBI:60240"/>
        <label>1</label>
    </ligand>
</feature>
<dbReference type="SUPFAM" id="SSF51556">
    <property type="entry name" value="Metallo-dependent hydrolases"/>
    <property type="match status" value="1"/>
</dbReference>
<keyword evidence="3" id="KW-0378">Hydrolase</keyword>
<dbReference type="FunFam" id="3.20.20.140:FF:000005">
    <property type="entry name" value="TatD family hydrolase"/>
    <property type="match status" value="1"/>
</dbReference>
<dbReference type="OrthoDB" id="9810005at2"/>
<dbReference type="InterPro" id="IPR001130">
    <property type="entry name" value="TatD-like"/>
</dbReference>
<evidence type="ECO:0000313" key="6">
    <source>
        <dbReference type="Proteomes" id="UP000242999"/>
    </source>
</evidence>
<dbReference type="Pfam" id="PF01026">
    <property type="entry name" value="TatD_DNase"/>
    <property type="match status" value="1"/>
</dbReference>
<dbReference type="PROSITE" id="PS01091">
    <property type="entry name" value="TATD_3"/>
    <property type="match status" value="1"/>
</dbReference>
<feature type="binding site" evidence="4">
    <location>
        <position position="98"/>
    </location>
    <ligand>
        <name>a divalent metal cation</name>
        <dbReference type="ChEBI" id="CHEBI:60240"/>
        <label>1</label>
    </ligand>
</feature>